<proteinExistence type="predicted"/>
<sequence>NKIRNTENQVNTLINNSLQNTINRESCVYLLVSYNFMKQTLTIIFSFIISNICLAQQTKTQIYIIGNIHDSVPNYNPTILFQILDNIKPDIILHEVDSEGMKDYETNKDIKGNEIIASNLYLKKFSQTLRFSFDFEGRNKYRKEKGMVPTDNLTVKLIDSLYNAKKLTRQHANIYETFKNITDSLIKIAELSPENFNNSKTDSIAEKRQYFQYQELLKITNERPEFVKNYVVKPNGEKISYKDGFKLMSDFWNLRNQTMAKNIYDIAEKYPNRKIVVLTGFLHRYYLIKELRERNNGNIEIREFYEK</sequence>
<evidence type="ECO:0000313" key="1">
    <source>
        <dbReference type="EMBL" id="SFC87319.1"/>
    </source>
</evidence>
<dbReference type="AlphaFoldDB" id="A0A1I1MPM7"/>
<dbReference type="Proteomes" id="UP000199577">
    <property type="component" value="Unassembled WGS sequence"/>
</dbReference>
<dbReference type="EMBL" id="FOLL01000053">
    <property type="protein sequence ID" value="SFC87319.1"/>
    <property type="molecule type" value="Genomic_DNA"/>
</dbReference>
<feature type="non-terminal residue" evidence="1">
    <location>
        <position position="1"/>
    </location>
</feature>
<accession>A0A1I1MPM7</accession>
<gene>
    <name evidence="1" type="ORF">SAMN05421747_1533</name>
</gene>
<keyword evidence="2" id="KW-1185">Reference proteome</keyword>
<protein>
    <submittedName>
        <fullName evidence="1">Uncharacterized protein</fullName>
    </submittedName>
</protein>
<evidence type="ECO:0000313" key="2">
    <source>
        <dbReference type="Proteomes" id="UP000199577"/>
    </source>
</evidence>
<organism evidence="1 2">
    <name type="scientific">Parapedobacter composti</name>
    <dbReference type="NCBI Taxonomy" id="623281"/>
    <lineage>
        <taxon>Bacteria</taxon>
        <taxon>Pseudomonadati</taxon>
        <taxon>Bacteroidota</taxon>
        <taxon>Sphingobacteriia</taxon>
        <taxon>Sphingobacteriales</taxon>
        <taxon>Sphingobacteriaceae</taxon>
        <taxon>Parapedobacter</taxon>
    </lineage>
</organism>
<reference evidence="1 2" key="1">
    <citation type="submission" date="2016-10" db="EMBL/GenBank/DDBJ databases">
        <authorList>
            <person name="de Groot N.N."/>
        </authorList>
    </citation>
    <scope>NUCLEOTIDE SEQUENCE [LARGE SCALE GENOMIC DNA]</scope>
    <source>
        <strain evidence="1 2">DSM 22900</strain>
    </source>
</reference>
<dbReference type="RefSeq" id="WP_244519052.1">
    <property type="nucleotide sequence ID" value="NZ_FOLL01000053.1"/>
</dbReference>
<name>A0A1I1MPM7_9SPHI</name>